<organism evidence="4">
    <name type="scientific">Gongylonema pulchrum</name>
    <dbReference type="NCBI Taxonomy" id="637853"/>
    <lineage>
        <taxon>Eukaryota</taxon>
        <taxon>Metazoa</taxon>
        <taxon>Ecdysozoa</taxon>
        <taxon>Nematoda</taxon>
        <taxon>Chromadorea</taxon>
        <taxon>Rhabditida</taxon>
        <taxon>Spirurina</taxon>
        <taxon>Spiruromorpha</taxon>
        <taxon>Spiruroidea</taxon>
        <taxon>Gongylonematidae</taxon>
        <taxon>Gongylonema</taxon>
    </lineage>
</organism>
<feature type="compositionally biased region" description="Acidic residues" evidence="1">
    <location>
        <begin position="314"/>
        <end position="323"/>
    </location>
</feature>
<dbReference type="OrthoDB" id="5876197at2759"/>
<evidence type="ECO:0000313" key="2">
    <source>
        <dbReference type="EMBL" id="VDN27211.1"/>
    </source>
</evidence>
<dbReference type="EMBL" id="UYRT01083277">
    <property type="protein sequence ID" value="VDN27211.1"/>
    <property type="molecule type" value="Genomic_DNA"/>
</dbReference>
<protein>
    <submittedName>
        <fullName evidence="2 4">Uncharacterized protein</fullName>
    </submittedName>
</protein>
<evidence type="ECO:0000256" key="1">
    <source>
        <dbReference type="SAM" id="MobiDB-lite"/>
    </source>
</evidence>
<dbReference type="WBParaSite" id="GPUH_0001610201-mRNA-1">
    <property type="protein sequence ID" value="GPUH_0001610201-mRNA-1"/>
    <property type="gene ID" value="GPUH_0001610201"/>
</dbReference>
<accession>A0A183E539</accession>
<keyword evidence="3" id="KW-1185">Reference proteome</keyword>
<feature type="compositionally biased region" description="Low complexity" evidence="1">
    <location>
        <begin position="275"/>
        <end position="306"/>
    </location>
</feature>
<dbReference type="AlphaFoldDB" id="A0A183E539"/>
<dbReference type="Proteomes" id="UP000271098">
    <property type="component" value="Unassembled WGS sequence"/>
</dbReference>
<reference evidence="2 3" key="2">
    <citation type="submission" date="2018-11" db="EMBL/GenBank/DDBJ databases">
        <authorList>
            <consortium name="Pathogen Informatics"/>
        </authorList>
    </citation>
    <scope>NUCLEOTIDE SEQUENCE [LARGE SCALE GENOMIC DNA]</scope>
</reference>
<gene>
    <name evidence="2" type="ORF">GPUH_LOCUS16080</name>
</gene>
<reference evidence="4" key="1">
    <citation type="submission" date="2016-06" db="UniProtKB">
        <authorList>
            <consortium name="WormBaseParasite"/>
        </authorList>
    </citation>
    <scope>IDENTIFICATION</scope>
</reference>
<feature type="region of interest" description="Disordered" evidence="1">
    <location>
        <begin position="202"/>
        <end position="323"/>
    </location>
</feature>
<proteinExistence type="predicted"/>
<name>A0A183E539_9BILA</name>
<evidence type="ECO:0000313" key="3">
    <source>
        <dbReference type="Proteomes" id="UP000271098"/>
    </source>
</evidence>
<sequence length="323" mass="34545">MSSGHPLHFIRQHGEKYSQKELLQAWITYLQKQCAIERARECELQLIKLREKASLFNRVCADNSDLTDEEVAWYLEKAREEDSKPEKYRALKIIVPPSHPLEVSGVAAPLSPIKPLFEGLTPPSQIMAEAKAAGAAAGRASAKGSPKKPEKYRALKIIVPPSHPLEVSGVAAPLSPIKPLFEGLTPPSQIVAEAKAAAGAAAGRGSAKGSPKKVRSAASSPRKSTSLEAGADEAEKQQQQQPPVHYTRQRTLSIGSPSAASNASSPRREGEHGRISSTATAAISTPTTTEEPRQSPAASTLATPASETVAPGTSEEEQYFFFK</sequence>
<feature type="compositionally biased region" description="Low complexity" evidence="1">
    <location>
        <begin position="256"/>
        <end position="265"/>
    </location>
</feature>
<evidence type="ECO:0000313" key="4">
    <source>
        <dbReference type="WBParaSite" id="GPUH_0001610201-mRNA-1"/>
    </source>
</evidence>
<feature type="compositionally biased region" description="Polar residues" evidence="1">
    <location>
        <begin position="217"/>
        <end position="227"/>
    </location>
</feature>